<dbReference type="EMBL" id="CAJMWX010000757">
    <property type="protein sequence ID" value="CAE6427535.1"/>
    <property type="molecule type" value="Genomic_DNA"/>
</dbReference>
<accession>A0A8H3ANB5</accession>
<keyword evidence="1" id="KW-0472">Membrane</keyword>
<keyword evidence="1" id="KW-1133">Transmembrane helix</keyword>
<evidence type="ECO:0000259" key="2">
    <source>
        <dbReference type="Pfam" id="PF20151"/>
    </source>
</evidence>
<feature type="domain" description="DUF6533" evidence="2">
    <location>
        <begin position="47"/>
        <end position="92"/>
    </location>
</feature>
<feature type="transmembrane region" description="Helical" evidence="1">
    <location>
        <begin position="129"/>
        <end position="149"/>
    </location>
</feature>
<protein>
    <recommendedName>
        <fullName evidence="2">DUF6533 domain-containing protein</fullName>
    </recommendedName>
</protein>
<keyword evidence="1" id="KW-0812">Transmembrane</keyword>
<feature type="non-terminal residue" evidence="3">
    <location>
        <position position="1"/>
    </location>
</feature>
<dbReference type="Pfam" id="PF20151">
    <property type="entry name" value="DUF6533"/>
    <property type="match status" value="1"/>
</dbReference>
<gene>
    <name evidence="3" type="ORF">RDB_LOCUS30551</name>
</gene>
<feature type="transmembrane region" description="Helical" evidence="1">
    <location>
        <begin position="85"/>
        <end position="109"/>
    </location>
</feature>
<organism evidence="3 4">
    <name type="scientific">Rhizoctonia solani</name>
    <dbReference type="NCBI Taxonomy" id="456999"/>
    <lineage>
        <taxon>Eukaryota</taxon>
        <taxon>Fungi</taxon>
        <taxon>Dikarya</taxon>
        <taxon>Basidiomycota</taxon>
        <taxon>Agaricomycotina</taxon>
        <taxon>Agaricomycetes</taxon>
        <taxon>Cantharellales</taxon>
        <taxon>Ceratobasidiaceae</taxon>
        <taxon>Rhizoctonia</taxon>
    </lineage>
</organism>
<evidence type="ECO:0000313" key="4">
    <source>
        <dbReference type="Proteomes" id="UP000663888"/>
    </source>
</evidence>
<feature type="transmembrane region" description="Helical" evidence="1">
    <location>
        <begin position="44"/>
        <end position="64"/>
    </location>
</feature>
<sequence length="158" mass="17712">PSSLAMSLLTHSHLNTSRAAIASSPSQYKPFLDLIDEVHAQAEIARYLAISGIVLLIYDWLTTLDKEIKYTWGRRWTLARVVYHLNRVLPILLIGVVLIPNVLFAPAHFTPSGLTKEVEEINIRDRCKGLILSYSYGVIALLVIIGSTFRDIPITSRN</sequence>
<name>A0A8H3ANB5_9AGAM</name>
<reference evidence="3" key="1">
    <citation type="submission" date="2021-01" db="EMBL/GenBank/DDBJ databases">
        <authorList>
            <person name="Kaushik A."/>
        </authorList>
    </citation>
    <scope>NUCLEOTIDE SEQUENCE</scope>
    <source>
        <strain evidence="3">AG4-R118</strain>
    </source>
</reference>
<evidence type="ECO:0000313" key="3">
    <source>
        <dbReference type="EMBL" id="CAE6427535.1"/>
    </source>
</evidence>
<dbReference type="AlphaFoldDB" id="A0A8H3ANB5"/>
<dbReference type="InterPro" id="IPR045340">
    <property type="entry name" value="DUF6533"/>
</dbReference>
<evidence type="ECO:0000256" key="1">
    <source>
        <dbReference type="SAM" id="Phobius"/>
    </source>
</evidence>
<dbReference type="Proteomes" id="UP000663888">
    <property type="component" value="Unassembled WGS sequence"/>
</dbReference>
<proteinExistence type="predicted"/>
<comment type="caution">
    <text evidence="3">The sequence shown here is derived from an EMBL/GenBank/DDBJ whole genome shotgun (WGS) entry which is preliminary data.</text>
</comment>